<reference evidence="1" key="1">
    <citation type="submission" date="2021-06" db="EMBL/GenBank/DDBJ databases">
        <authorList>
            <person name="Hodson N. C."/>
            <person name="Mongue J. A."/>
            <person name="Jaron S. K."/>
        </authorList>
    </citation>
    <scope>NUCLEOTIDE SEQUENCE</scope>
</reference>
<feature type="non-terminal residue" evidence="1">
    <location>
        <position position="1"/>
    </location>
</feature>
<keyword evidence="2" id="KW-1185">Reference proteome</keyword>
<feature type="non-terminal residue" evidence="1">
    <location>
        <position position="91"/>
    </location>
</feature>
<protein>
    <submittedName>
        <fullName evidence="1">Uncharacterized protein</fullName>
    </submittedName>
</protein>
<name>A0A8J2JDR8_9HEXA</name>
<dbReference type="AlphaFoldDB" id="A0A8J2JDR8"/>
<organism evidence="1 2">
    <name type="scientific">Allacma fusca</name>
    <dbReference type="NCBI Taxonomy" id="39272"/>
    <lineage>
        <taxon>Eukaryota</taxon>
        <taxon>Metazoa</taxon>
        <taxon>Ecdysozoa</taxon>
        <taxon>Arthropoda</taxon>
        <taxon>Hexapoda</taxon>
        <taxon>Collembola</taxon>
        <taxon>Symphypleona</taxon>
        <taxon>Sminthuridae</taxon>
        <taxon>Allacma</taxon>
    </lineage>
</organism>
<gene>
    <name evidence="1" type="ORF">AFUS01_LOCUS1771</name>
</gene>
<comment type="caution">
    <text evidence="1">The sequence shown here is derived from an EMBL/GenBank/DDBJ whole genome shotgun (WGS) entry which is preliminary data.</text>
</comment>
<sequence length="91" mass="9996">VNSIERSGSEHLKAVTAYQRIHDGFHTALQLAKEALRHAVDTGSKLRSLLSRSELDETLRASALLVEQGLAFSGVLENDMRGHLQSLKANM</sequence>
<dbReference type="Proteomes" id="UP000708208">
    <property type="component" value="Unassembled WGS sequence"/>
</dbReference>
<accession>A0A8J2JDR8</accession>
<proteinExistence type="predicted"/>
<evidence type="ECO:0000313" key="2">
    <source>
        <dbReference type="Proteomes" id="UP000708208"/>
    </source>
</evidence>
<dbReference type="EMBL" id="CAJVCH010009950">
    <property type="protein sequence ID" value="CAG7667421.1"/>
    <property type="molecule type" value="Genomic_DNA"/>
</dbReference>
<evidence type="ECO:0000313" key="1">
    <source>
        <dbReference type="EMBL" id="CAG7667421.1"/>
    </source>
</evidence>